<evidence type="ECO:0000256" key="1">
    <source>
        <dbReference type="SAM" id="MobiDB-lite"/>
    </source>
</evidence>
<protein>
    <submittedName>
        <fullName evidence="2">Uncharacterized protein</fullName>
    </submittedName>
</protein>
<dbReference type="Proteomes" id="UP000297245">
    <property type="component" value="Unassembled WGS sequence"/>
</dbReference>
<evidence type="ECO:0000313" key="3">
    <source>
        <dbReference type="Proteomes" id="UP000297245"/>
    </source>
</evidence>
<organism evidence="2 3">
    <name type="scientific">Dendrothele bispora (strain CBS 962.96)</name>
    <dbReference type="NCBI Taxonomy" id="1314807"/>
    <lineage>
        <taxon>Eukaryota</taxon>
        <taxon>Fungi</taxon>
        <taxon>Dikarya</taxon>
        <taxon>Basidiomycota</taxon>
        <taxon>Agaricomycotina</taxon>
        <taxon>Agaricomycetes</taxon>
        <taxon>Agaricomycetidae</taxon>
        <taxon>Agaricales</taxon>
        <taxon>Agaricales incertae sedis</taxon>
        <taxon>Dendrothele</taxon>
    </lineage>
</organism>
<reference evidence="2 3" key="1">
    <citation type="journal article" date="2019" name="Nat. Ecol. Evol.">
        <title>Megaphylogeny resolves global patterns of mushroom evolution.</title>
        <authorList>
            <person name="Varga T."/>
            <person name="Krizsan K."/>
            <person name="Foldi C."/>
            <person name="Dima B."/>
            <person name="Sanchez-Garcia M."/>
            <person name="Sanchez-Ramirez S."/>
            <person name="Szollosi G.J."/>
            <person name="Szarkandi J.G."/>
            <person name="Papp V."/>
            <person name="Albert L."/>
            <person name="Andreopoulos W."/>
            <person name="Angelini C."/>
            <person name="Antonin V."/>
            <person name="Barry K.W."/>
            <person name="Bougher N.L."/>
            <person name="Buchanan P."/>
            <person name="Buyck B."/>
            <person name="Bense V."/>
            <person name="Catcheside P."/>
            <person name="Chovatia M."/>
            <person name="Cooper J."/>
            <person name="Damon W."/>
            <person name="Desjardin D."/>
            <person name="Finy P."/>
            <person name="Geml J."/>
            <person name="Haridas S."/>
            <person name="Hughes K."/>
            <person name="Justo A."/>
            <person name="Karasinski D."/>
            <person name="Kautmanova I."/>
            <person name="Kiss B."/>
            <person name="Kocsube S."/>
            <person name="Kotiranta H."/>
            <person name="LaButti K.M."/>
            <person name="Lechner B.E."/>
            <person name="Liimatainen K."/>
            <person name="Lipzen A."/>
            <person name="Lukacs Z."/>
            <person name="Mihaltcheva S."/>
            <person name="Morgado L.N."/>
            <person name="Niskanen T."/>
            <person name="Noordeloos M.E."/>
            <person name="Ohm R.A."/>
            <person name="Ortiz-Santana B."/>
            <person name="Ovrebo C."/>
            <person name="Racz N."/>
            <person name="Riley R."/>
            <person name="Savchenko A."/>
            <person name="Shiryaev A."/>
            <person name="Soop K."/>
            <person name="Spirin V."/>
            <person name="Szebenyi C."/>
            <person name="Tomsovsky M."/>
            <person name="Tulloss R.E."/>
            <person name="Uehling J."/>
            <person name="Grigoriev I.V."/>
            <person name="Vagvolgyi C."/>
            <person name="Papp T."/>
            <person name="Martin F.M."/>
            <person name="Miettinen O."/>
            <person name="Hibbett D.S."/>
            <person name="Nagy L.G."/>
        </authorList>
    </citation>
    <scope>NUCLEOTIDE SEQUENCE [LARGE SCALE GENOMIC DNA]</scope>
    <source>
        <strain evidence="2 3">CBS 962.96</strain>
    </source>
</reference>
<feature type="compositionally biased region" description="Low complexity" evidence="1">
    <location>
        <begin position="44"/>
        <end position="56"/>
    </location>
</feature>
<feature type="compositionally biased region" description="Polar residues" evidence="1">
    <location>
        <begin position="57"/>
        <end position="74"/>
    </location>
</feature>
<feature type="region of interest" description="Disordered" evidence="1">
    <location>
        <begin position="44"/>
        <end position="74"/>
    </location>
</feature>
<dbReference type="AlphaFoldDB" id="A0A4V4HDH3"/>
<sequence length="145" mass="15760">MASNRYAQDIARICQENGENFPSTSIGWYDKIYPPQLMSTLNSANSNVSSCSNANSPKESSAPTHGSNSPRIMSTQLSDAEASSVFLLQSSDSPIVRVSFAHTSNMISSSSQATALTSSVIGLFFLALRPLKMKSYSFQLERNTY</sequence>
<evidence type="ECO:0000313" key="2">
    <source>
        <dbReference type="EMBL" id="THU86925.1"/>
    </source>
</evidence>
<gene>
    <name evidence="2" type="ORF">K435DRAFT_867771</name>
</gene>
<dbReference type="EMBL" id="ML179472">
    <property type="protein sequence ID" value="THU86925.1"/>
    <property type="molecule type" value="Genomic_DNA"/>
</dbReference>
<keyword evidence="3" id="KW-1185">Reference proteome</keyword>
<name>A0A4V4HDH3_DENBC</name>
<proteinExistence type="predicted"/>
<accession>A0A4V4HDH3</accession>